<evidence type="ECO:0000313" key="1">
    <source>
        <dbReference type="EMBL" id="PIG81233.1"/>
    </source>
</evidence>
<reference evidence="1 2" key="1">
    <citation type="submission" date="2017-05" db="EMBL/GenBank/DDBJ databases">
        <title>Genome sequence for an aflatoxigenic pathogen of Argentinian peanut, Aspergillus arachidicola.</title>
        <authorList>
            <person name="Moore G."/>
            <person name="Beltz S.B."/>
            <person name="Mack B.M."/>
        </authorList>
    </citation>
    <scope>NUCLEOTIDE SEQUENCE [LARGE SCALE GENOMIC DNA]</scope>
    <source>
        <strain evidence="1 2">CBS 117610</strain>
    </source>
</reference>
<feature type="non-terminal residue" evidence="1">
    <location>
        <position position="104"/>
    </location>
</feature>
<organism evidence="1 2">
    <name type="scientific">Aspergillus arachidicola</name>
    <dbReference type="NCBI Taxonomy" id="656916"/>
    <lineage>
        <taxon>Eukaryota</taxon>
        <taxon>Fungi</taxon>
        <taxon>Dikarya</taxon>
        <taxon>Ascomycota</taxon>
        <taxon>Pezizomycotina</taxon>
        <taxon>Eurotiomycetes</taxon>
        <taxon>Eurotiomycetidae</taxon>
        <taxon>Eurotiales</taxon>
        <taxon>Aspergillaceae</taxon>
        <taxon>Aspergillus</taxon>
        <taxon>Aspergillus subgen. Circumdati</taxon>
    </lineage>
</organism>
<evidence type="ECO:0000313" key="2">
    <source>
        <dbReference type="Proteomes" id="UP000231358"/>
    </source>
</evidence>
<protein>
    <submittedName>
        <fullName evidence="1">Uncharacterized protein</fullName>
    </submittedName>
</protein>
<name>A0A2G7FL00_9EURO</name>
<dbReference type="EMBL" id="NEXV01000569">
    <property type="protein sequence ID" value="PIG81233.1"/>
    <property type="molecule type" value="Genomic_DNA"/>
</dbReference>
<dbReference type="Proteomes" id="UP000231358">
    <property type="component" value="Unassembled WGS sequence"/>
</dbReference>
<gene>
    <name evidence="1" type="ORF">AARAC_002903</name>
</gene>
<dbReference type="AlphaFoldDB" id="A0A2G7FL00"/>
<accession>A0A2G7FL00</accession>
<feature type="non-terminal residue" evidence="1">
    <location>
        <position position="1"/>
    </location>
</feature>
<proteinExistence type="predicted"/>
<sequence length="104" mass="11074">LAPITSYSRFESPDFRYLSPQVYHGKADIFGIGNSVTVPCTVPTVEGGGGGVVRPYGQGLMAQSAQVGATMAFITSPSKTTHNDFWFGFSLLLAVGELRTSQLN</sequence>
<keyword evidence="2" id="KW-1185">Reference proteome</keyword>
<comment type="caution">
    <text evidence="1">The sequence shown here is derived from an EMBL/GenBank/DDBJ whole genome shotgun (WGS) entry which is preliminary data.</text>
</comment>